<comment type="subcellular location">
    <subcellularLocation>
        <location evidence="1">Cytoplasm</location>
    </subcellularLocation>
</comment>
<dbReference type="InterPro" id="IPR011990">
    <property type="entry name" value="TPR-like_helical_dom_sf"/>
</dbReference>
<evidence type="ECO:0000256" key="4">
    <source>
        <dbReference type="ARBA" id="ARBA00022803"/>
    </source>
</evidence>
<comment type="function">
    <text evidence="6">Acts as a co-chaperone for HSP90AA1. Mediates the association of the molecular chaperones HSPA8/HSC70 and HSP90.</text>
</comment>
<dbReference type="Pfam" id="PF17830">
    <property type="entry name" value="STI1-HOP_DP"/>
    <property type="match status" value="2"/>
</dbReference>
<evidence type="ECO:0000256" key="1">
    <source>
        <dbReference type="ARBA" id="ARBA00004496"/>
    </source>
</evidence>
<comment type="caution">
    <text evidence="10">The sequence shown here is derived from an EMBL/GenBank/DDBJ whole genome shotgun (WGS) entry which is preliminary data.</text>
</comment>
<dbReference type="SMART" id="SM00028">
    <property type="entry name" value="TPR"/>
    <property type="match status" value="9"/>
</dbReference>
<evidence type="ECO:0000259" key="9">
    <source>
        <dbReference type="SMART" id="SM00727"/>
    </source>
</evidence>
<evidence type="ECO:0000256" key="7">
    <source>
        <dbReference type="PROSITE-ProRule" id="PRU00339"/>
    </source>
</evidence>
<dbReference type="InterPro" id="IPR006636">
    <property type="entry name" value="STI1_HS-bd"/>
</dbReference>
<feature type="compositionally biased region" description="Pro residues" evidence="8">
    <location>
        <begin position="209"/>
        <end position="219"/>
    </location>
</feature>
<sequence length="548" mass="62070">MQGDVTDLKNKGNAALQKNNIKEAISLYSQAIGIDSKNHVLYSNRSAAYAKQKKYVEALEDAEKVIQLKPEWPKGYSRKGSALEFLNRFEEAKLAYEEGLKYDSDNEQLKQGIKQCNQHLTGPAGSQPINPFSNLDELKRKLKLHPKTSKYFEDQSYEQMLQELNEQPTLLASKLNDPRLQNTLSVLIGVDLDMSGANGDEPMESEEAPPAPKSETPPPSKEKPSHEQESLEEKGLGNAAYKKKDFESALAHYDKASKLDPTNMAFLTNKAAVYFEQNELEKCREVCHKAIEVGREHRAGYALIAKAFARIGNSYMREKNYASAKQFFDKSLAEQRTKDVLAKAQQCEKAMAEAERLAYINPELSLEEKKKGNDFYNAGKYPEALKCYNEAIKRNPDNATLYSNRAACYMKLLEFRLALKDCDECVQKDPNFIKGHIRKGGALEAMKEFSRAVDAYQKALEVDPNNSEATDGCRRCLHNDYQNRNNPEEVQKRAMSDPEVGRIMRDPAMKMILDQIQRDPKALQEHLKNPEVARNIQKLLDVGILSVR</sequence>
<accession>A0ABP0FBP7</accession>
<feature type="repeat" description="TPR" evidence="7">
    <location>
        <begin position="39"/>
        <end position="72"/>
    </location>
</feature>
<protein>
    <recommendedName>
        <fullName evidence="5">Stress-induced-phosphoprotein 1</fullName>
    </recommendedName>
</protein>
<feature type="compositionally biased region" description="Basic and acidic residues" evidence="8">
    <location>
        <begin position="220"/>
        <end position="235"/>
    </location>
</feature>
<organism evidence="10 11">
    <name type="scientific">Clavelina lepadiformis</name>
    <name type="common">Light-bulb sea squirt</name>
    <name type="synonym">Ascidia lepadiformis</name>
    <dbReference type="NCBI Taxonomy" id="159417"/>
    <lineage>
        <taxon>Eukaryota</taxon>
        <taxon>Metazoa</taxon>
        <taxon>Chordata</taxon>
        <taxon>Tunicata</taxon>
        <taxon>Ascidiacea</taxon>
        <taxon>Aplousobranchia</taxon>
        <taxon>Clavelinidae</taxon>
        <taxon>Clavelina</taxon>
    </lineage>
</organism>
<dbReference type="Pfam" id="PF13181">
    <property type="entry name" value="TPR_8"/>
    <property type="match status" value="2"/>
</dbReference>
<evidence type="ECO:0000313" key="11">
    <source>
        <dbReference type="Proteomes" id="UP001642483"/>
    </source>
</evidence>
<evidence type="ECO:0000256" key="3">
    <source>
        <dbReference type="ARBA" id="ARBA00022737"/>
    </source>
</evidence>
<keyword evidence="2" id="KW-0963">Cytoplasm</keyword>
<dbReference type="SUPFAM" id="SSF48452">
    <property type="entry name" value="TPR-like"/>
    <property type="match status" value="3"/>
</dbReference>
<feature type="repeat" description="TPR" evidence="7">
    <location>
        <begin position="433"/>
        <end position="466"/>
    </location>
</feature>
<feature type="region of interest" description="Disordered" evidence="8">
    <location>
        <begin position="193"/>
        <end position="237"/>
    </location>
</feature>
<keyword evidence="11" id="KW-1185">Reference proteome</keyword>
<name>A0ABP0FBP7_CLALP</name>
<dbReference type="Gene3D" id="1.25.40.10">
    <property type="entry name" value="Tetratricopeptide repeat domain"/>
    <property type="match status" value="3"/>
</dbReference>
<feature type="domain" description="STI1" evidence="9">
    <location>
        <begin position="497"/>
        <end position="536"/>
    </location>
</feature>
<dbReference type="Pfam" id="PF13432">
    <property type="entry name" value="TPR_16"/>
    <property type="match status" value="1"/>
</dbReference>
<evidence type="ECO:0000313" key="10">
    <source>
        <dbReference type="EMBL" id="CAK8676816.1"/>
    </source>
</evidence>
<dbReference type="PANTHER" id="PTHR22904">
    <property type="entry name" value="TPR REPEAT CONTAINING PROTEIN"/>
    <property type="match status" value="1"/>
</dbReference>
<feature type="repeat" description="TPR" evidence="7">
    <location>
        <begin position="305"/>
        <end position="338"/>
    </location>
</feature>
<keyword evidence="3" id="KW-0677">Repeat</keyword>
<dbReference type="Pfam" id="PF00515">
    <property type="entry name" value="TPR_1"/>
    <property type="match status" value="1"/>
</dbReference>
<dbReference type="PROSITE" id="PS50005">
    <property type="entry name" value="TPR"/>
    <property type="match status" value="6"/>
</dbReference>
<proteinExistence type="predicted"/>
<dbReference type="InterPro" id="IPR019734">
    <property type="entry name" value="TPR_rpt"/>
</dbReference>
<gene>
    <name evidence="10" type="ORF">CVLEPA_LOCUS6249</name>
</gene>
<feature type="repeat" description="TPR" evidence="7">
    <location>
        <begin position="5"/>
        <end position="38"/>
    </location>
</feature>
<dbReference type="Proteomes" id="UP001642483">
    <property type="component" value="Unassembled WGS sequence"/>
</dbReference>
<reference evidence="10 11" key="1">
    <citation type="submission" date="2024-02" db="EMBL/GenBank/DDBJ databases">
        <authorList>
            <person name="Daric V."/>
            <person name="Darras S."/>
        </authorList>
    </citation>
    <scope>NUCLEOTIDE SEQUENCE [LARGE SCALE GENOMIC DNA]</scope>
</reference>
<dbReference type="PANTHER" id="PTHR22904:SF523">
    <property type="entry name" value="STRESS-INDUCED-PHOSPHOPROTEIN 1"/>
    <property type="match status" value="1"/>
</dbReference>
<dbReference type="InterPro" id="IPR041243">
    <property type="entry name" value="STI1/HOP_DP"/>
</dbReference>
<feature type="domain" description="STI1" evidence="9">
    <location>
        <begin position="145"/>
        <end position="184"/>
    </location>
</feature>
<evidence type="ECO:0000256" key="5">
    <source>
        <dbReference type="ARBA" id="ARBA00026193"/>
    </source>
</evidence>
<dbReference type="Pfam" id="PF13414">
    <property type="entry name" value="TPR_11"/>
    <property type="match status" value="2"/>
</dbReference>
<evidence type="ECO:0000256" key="2">
    <source>
        <dbReference type="ARBA" id="ARBA00022490"/>
    </source>
</evidence>
<dbReference type="SMART" id="SM00727">
    <property type="entry name" value="STI1"/>
    <property type="match status" value="2"/>
</dbReference>
<feature type="repeat" description="TPR" evidence="7">
    <location>
        <begin position="365"/>
        <end position="398"/>
    </location>
</feature>
<evidence type="ECO:0000256" key="6">
    <source>
        <dbReference type="ARBA" id="ARBA00045590"/>
    </source>
</evidence>
<dbReference type="EMBL" id="CAWYQH010000035">
    <property type="protein sequence ID" value="CAK8676816.1"/>
    <property type="molecule type" value="Genomic_DNA"/>
</dbReference>
<evidence type="ECO:0000256" key="8">
    <source>
        <dbReference type="SAM" id="MobiDB-lite"/>
    </source>
</evidence>
<keyword evidence="4 7" id="KW-0802">TPR repeat</keyword>
<dbReference type="Gene3D" id="1.10.260.100">
    <property type="match status" value="2"/>
</dbReference>
<feature type="repeat" description="TPR" evidence="7">
    <location>
        <begin position="230"/>
        <end position="263"/>
    </location>
</feature>